<feature type="compositionally biased region" description="Polar residues" evidence="2">
    <location>
        <begin position="14"/>
        <end position="34"/>
    </location>
</feature>
<dbReference type="PANTHER" id="PTHR11207">
    <property type="entry name" value="RIBONUCLEASE III"/>
    <property type="match status" value="1"/>
</dbReference>
<proteinExistence type="predicted"/>
<dbReference type="CDD" id="cd00593">
    <property type="entry name" value="RIBOc"/>
    <property type="match status" value="1"/>
</dbReference>
<dbReference type="Pfam" id="PF00636">
    <property type="entry name" value="Ribonuclease_3"/>
    <property type="match status" value="1"/>
</dbReference>
<evidence type="ECO:0000313" key="5">
    <source>
        <dbReference type="Proteomes" id="UP000237481"/>
    </source>
</evidence>
<dbReference type="Gene3D" id="1.10.1520.10">
    <property type="entry name" value="Ribonuclease III domain"/>
    <property type="match status" value="1"/>
</dbReference>
<dbReference type="GO" id="GO:0034475">
    <property type="term" value="P:U4 snRNA 3'-end processing"/>
    <property type="evidence" value="ECO:0007669"/>
    <property type="project" value="TreeGrafter"/>
</dbReference>
<dbReference type="GO" id="GO:0004525">
    <property type="term" value="F:ribonuclease III activity"/>
    <property type="evidence" value="ECO:0007669"/>
    <property type="project" value="InterPro"/>
</dbReference>
<dbReference type="GO" id="GO:0003723">
    <property type="term" value="F:RNA binding"/>
    <property type="evidence" value="ECO:0007669"/>
    <property type="project" value="UniProtKB-KW"/>
</dbReference>
<name>A0A2S4L6V8_9HYPO</name>
<dbReference type="SUPFAM" id="SSF69065">
    <property type="entry name" value="RNase III domain-like"/>
    <property type="match status" value="1"/>
</dbReference>
<accession>A0A2S4L6V8</accession>
<reference evidence="4 5" key="1">
    <citation type="submission" date="2018-01" db="EMBL/GenBank/DDBJ databases">
        <title>Harnessing the power of phylogenomics to disentangle the directionality and signatures of interkingdom host jumping in the parasitic fungal genus Tolypocladium.</title>
        <authorList>
            <person name="Quandt C.A."/>
            <person name="Patterson W."/>
            <person name="Spatafora J.W."/>
        </authorList>
    </citation>
    <scope>NUCLEOTIDE SEQUENCE [LARGE SCALE GENOMIC DNA]</scope>
    <source>
        <strain evidence="4 5">NRBC 100945</strain>
    </source>
</reference>
<dbReference type="STRING" id="94208.A0A2S4L6V8"/>
<feature type="region of interest" description="Disordered" evidence="2">
    <location>
        <begin position="1"/>
        <end position="45"/>
    </location>
</feature>
<dbReference type="AlphaFoldDB" id="A0A2S4L6V8"/>
<dbReference type="InterPro" id="IPR036389">
    <property type="entry name" value="RNase_III_sf"/>
</dbReference>
<dbReference type="OrthoDB" id="2392202at2759"/>
<dbReference type="Proteomes" id="UP000237481">
    <property type="component" value="Unassembled WGS sequence"/>
</dbReference>
<dbReference type="GO" id="GO:0006364">
    <property type="term" value="P:rRNA processing"/>
    <property type="evidence" value="ECO:0007669"/>
    <property type="project" value="TreeGrafter"/>
</dbReference>
<sequence>MAKRPLSSPPASEGPSQKRQQTESPAESQPQNGQPAGRGGQMDHPFTVPWALLSTPWTSSEISSELPPLPEILDPELESTAFTHPGAPRLGESYERLEWHGDAYLEFAATRMIGVTFPQTSAGRSSQLRELLVRNTTLANYFRQYGMASRAKLPADFSNRGLGRGRSADKDLLKTQADMFEAFFAAIVHSDPQNGWTNAVAWIRALWGQTIREEIRKNERVVGRSDPTLQSSSAKTANPPPENNRDLEPKDDSDVHPKDKLRATIGAKGIAIRYEDIPGNKTDKVSGLPMYIVGVYLDGWGEQNKLLGTGTDLKKKEAGRKAAEMALANKKLMKVYEAKKKAFMEAVRAAEETGAHGVK</sequence>
<keyword evidence="5" id="KW-1185">Reference proteome</keyword>
<dbReference type="GO" id="GO:0005654">
    <property type="term" value="C:nucleoplasm"/>
    <property type="evidence" value="ECO:0007669"/>
    <property type="project" value="TreeGrafter"/>
</dbReference>
<dbReference type="InterPro" id="IPR000999">
    <property type="entry name" value="RNase_III_dom"/>
</dbReference>
<gene>
    <name evidence="4" type="ORF">TPAR_01663</name>
</gene>
<evidence type="ECO:0000256" key="1">
    <source>
        <dbReference type="ARBA" id="ARBA00022884"/>
    </source>
</evidence>
<organism evidence="4 5">
    <name type="scientific">Tolypocladium paradoxum</name>
    <dbReference type="NCBI Taxonomy" id="94208"/>
    <lineage>
        <taxon>Eukaryota</taxon>
        <taxon>Fungi</taxon>
        <taxon>Dikarya</taxon>
        <taxon>Ascomycota</taxon>
        <taxon>Pezizomycotina</taxon>
        <taxon>Sordariomycetes</taxon>
        <taxon>Hypocreomycetidae</taxon>
        <taxon>Hypocreales</taxon>
        <taxon>Ophiocordycipitaceae</taxon>
        <taxon>Tolypocladium</taxon>
    </lineage>
</organism>
<dbReference type="SUPFAM" id="SSF54768">
    <property type="entry name" value="dsRNA-binding domain-like"/>
    <property type="match status" value="1"/>
</dbReference>
<dbReference type="SMART" id="SM00535">
    <property type="entry name" value="RIBOc"/>
    <property type="match status" value="1"/>
</dbReference>
<feature type="domain" description="RNase III" evidence="3">
    <location>
        <begin position="59"/>
        <end position="192"/>
    </location>
</feature>
<dbReference type="PROSITE" id="PS50142">
    <property type="entry name" value="RNASE_3_2"/>
    <property type="match status" value="1"/>
</dbReference>
<evidence type="ECO:0000256" key="2">
    <source>
        <dbReference type="SAM" id="MobiDB-lite"/>
    </source>
</evidence>
<evidence type="ECO:0000259" key="3">
    <source>
        <dbReference type="PROSITE" id="PS50142"/>
    </source>
</evidence>
<dbReference type="PANTHER" id="PTHR11207:SF0">
    <property type="entry name" value="RIBONUCLEASE 3"/>
    <property type="match status" value="1"/>
</dbReference>
<feature type="compositionally biased region" description="Polar residues" evidence="2">
    <location>
        <begin position="227"/>
        <end position="236"/>
    </location>
</feature>
<comment type="caution">
    <text evidence="4">The sequence shown here is derived from an EMBL/GenBank/DDBJ whole genome shotgun (WGS) entry which is preliminary data.</text>
</comment>
<feature type="region of interest" description="Disordered" evidence="2">
    <location>
        <begin position="218"/>
        <end position="260"/>
    </location>
</feature>
<dbReference type="EMBL" id="PKSG01000166">
    <property type="protein sequence ID" value="POR38147.1"/>
    <property type="molecule type" value="Genomic_DNA"/>
</dbReference>
<keyword evidence="1" id="KW-0694">RNA-binding</keyword>
<dbReference type="Gene3D" id="3.30.160.20">
    <property type="match status" value="1"/>
</dbReference>
<evidence type="ECO:0000313" key="4">
    <source>
        <dbReference type="EMBL" id="POR38147.1"/>
    </source>
</evidence>
<protein>
    <submittedName>
        <fullName evidence="4">Ribonuclease 3</fullName>
    </submittedName>
</protein>
<dbReference type="GO" id="GO:0006369">
    <property type="term" value="P:termination of RNA polymerase II transcription"/>
    <property type="evidence" value="ECO:0007669"/>
    <property type="project" value="TreeGrafter"/>
</dbReference>
<feature type="compositionally biased region" description="Basic and acidic residues" evidence="2">
    <location>
        <begin position="243"/>
        <end position="260"/>
    </location>
</feature>